<organism evidence="3 4">
    <name type="scientific">Symbiodinium necroappetens</name>
    <dbReference type="NCBI Taxonomy" id="1628268"/>
    <lineage>
        <taxon>Eukaryota</taxon>
        <taxon>Sar</taxon>
        <taxon>Alveolata</taxon>
        <taxon>Dinophyceae</taxon>
        <taxon>Suessiales</taxon>
        <taxon>Symbiodiniaceae</taxon>
        <taxon>Symbiodinium</taxon>
    </lineage>
</organism>
<feature type="region of interest" description="Disordered" evidence="1">
    <location>
        <begin position="521"/>
        <end position="540"/>
    </location>
</feature>
<dbReference type="AlphaFoldDB" id="A0A812TRM1"/>
<feature type="transmembrane region" description="Helical" evidence="2">
    <location>
        <begin position="332"/>
        <end position="354"/>
    </location>
</feature>
<evidence type="ECO:0000256" key="2">
    <source>
        <dbReference type="SAM" id="Phobius"/>
    </source>
</evidence>
<feature type="transmembrane region" description="Helical" evidence="2">
    <location>
        <begin position="191"/>
        <end position="215"/>
    </location>
</feature>
<reference evidence="3" key="1">
    <citation type="submission" date="2021-02" db="EMBL/GenBank/DDBJ databases">
        <authorList>
            <person name="Dougan E. K."/>
            <person name="Rhodes N."/>
            <person name="Thang M."/>
            <person name="Chan C."/>
        </authorList>
    </citation>
    <scope>NUCLEOTIDE SEQUENCE</scope>
</reference>
<feature type="transmembrane region" description="Helical" evidence="2">
    <location>
        <begin position="236"/>
        <end position="255"/>
    </location>
</feature>
<feature type="transmembrane region" description="Helical" evidence="2">
    <location>
        <begin position="160"/>
        <end position="179"/>
    </location>
</feature>
<keyword evidence="2" id="KW-0812">Transmembrane</keyword>
<proteinExistence type="predicted"/>
<keyword evidence="4" id="KW-1185">Reference proteome</keyword>
<dbReference type="Gene3D" id="1.20.1250.20">
    <property type="entry name" value="MFS general substrate transporter like domains"/>
    <property type="match status" value="1"/>
</dbReference>
<keyword evidence="2" id="KW-0472">Membrane</keyword>
<accession>A0A812TRM1</accession>
<feature type="transmembrane region" description="Helical" evidence="2">
    <location>
        <begin position="267"/>
        <end position="291"/>
    </location>
</feature>
<comment type="caution">
    <text evidence="3">The sequence shown here is derived from an EMBL/GenBank/DDBJ whole genome shotgun (WGS) entry which is preliminary data.</text>
</comment>
<sequence length="540" mass="58303">MRTFHSQVDVASAALIQNKLDVSSADSLPLRDAVHPEHFSHAAVPFSWTMVVPALLCVCLLVLHERRVEAGAKPLLASHSRNSTVPLQTAFLAFWMVPFLIDSMFMSLSLDYALAMGESATASGVFLGAAAAGSTVGIVIGRGFTSETDWNQKYARKIFVYMYGLSLMAMPVMAISIQTSVDWSPGAKRQMFWSVVVLNFCTTCVGSIPVVAWSTMWNIVTPQKEKTFWMMLTQSARNAGFILGPLCLAGISHVVRKVRDVRAVSPISMMSWAFMGSFFIQLVELAAYSLIIPTHLQPADGAEELDALREEASDVHPEQLPAPAREQMMWDVVFYLYERTFSTGAIEVATIMLLEVPYGWSPELSGISFVVIAAGSLLLTGVSAIVLSKKFMTESNIFLLMTCLGFTGSIFLFDVKFFGAGALLAADAFVYGGTSVATGIAEGWACRAATPGTAYNIEAFRAHSVAGVNVSRFLAPIVARFLLEFGGRNLYAAVQSFLCLVAAVTVHRIVSSAAASQQAVKGQKSHDEGADSGEASVTMQ</sequence>
<dbReference type="SUPFAM" id="SSF103473">
    <property type="entry name" value="MFS general substrate transporter"/>
    <property type="match status" value="1"/>
</dbReference>
<gene>
    <name evidence="3" type="primary">AVT1</name>
    <name evidence="3" type="ORF">SNEC2469_LOCUS15371</name>
</gene>
<name>A0A812TRM1_9DINO</name>
<dbReference type="OrthoDB" id="420138at2759"/>
<dbReference type="InterPro" id="IPR036259">
    <property type="entry name" value="MFS_trans_sf"/>
</dbReference>
<keyword evidence="2" id="KW-1133">Transmembrane helix</keyword>
<protein>
    <submittedName>
        <fullName evidence="3">AVT1 protein</fullName>
    </submittedName>
</protein>
<feature type="transmembrane region" description="Helical" evidence="2">
    <location>
        <begin position="121"/>
        <end position="140"/>
    </location>
</feature>
<dbReference type="EMBL" id="CAJNJA010024926">
    <property type="protein sequence ID" value="CAE7534464.1"/>
    <property type="molecule type" value="Genomic_DNA"/>
</dbReference>
<evidence type="ECO:0000256" key="1">
    <source>
        <dbReference type="SAM" id="MobiDB-lite"/>
    </source>
</evidence>
<evidence type="ECO:0000313" key="4">
    <source>
        <dbReference type="Proteomes" id="UP000601435"/>
    </source>
</evidence>
<evidence type="ECO:0000313" key="3">
    <source>
        <dbReference type="EMBL" id="CAE7534464.1"/>
    </source>
</evidence>
<dbReference type="Proteomes" id="UP000601435">
    <property type="component" value="Unassembled WGS sequence"/>
</dbReference>
<feature type="transmembrane region" description="Helical" evidence="2">
    <location>
        <begin position="366"/>
        <end position="387"/>
    </location>
</feature>
<feature type="transmembrane region" description="Helical" evidence="2">
    <location>
        <begin position="42"/>
        <end position="63"/>
    </location>
</feature>
<feature type="transmembrane region" description="Helical" evidence="2">
    <location>
        <begin position="399"/>
        <end position="426"/>
    </location>
</feature>